<dbReference type="Gene3D" id="3.20.20.80">
    <property type="entry name" value="Glycosidases"/>
    <property type="match status" value="1"/>
</dbReference>
<evidence type="ECO:0000313" key="6">
    <source>
        <dbReference type="Proteomes" id="UP000245535"/>
    </source>
</evidence>
<accession>A0A315Z7Q2</accession>
<keyword evidence="2 5" id="KW-0326">Glycosidase</keyword>
<dbReference type="GO" id="GO:0016798">
    <property type="term" value="F:hydrolase activity, acting on glycosyl bonds"/>
    <property type="evidence" value="ECO:0007669"/>
    <property type="project" value="UniProtKB-KW"/>
</dbReference>
<dbReference type="PANTHER" id="PTHR10357">
    <property type="entry name" value="ALPHA-AMYLASE FAMILY MEMBER"/>
    <property type="match status" value="1"/>
</dbReference>
<dbReference type="SUPFAM" id="SSF81296">
    <property type="entry name" value="E set domains"/>
    <property type="match status" value="1"/>
</dbReference>
<feature type="chain" id="PRO_5016236638" evidence="3">
    <location>
        <begin position="21"/>
        <end position="620"/>
    </location>
</feature>
<dbReference type="PANTHER" id="PTHR10357:SF210">
    <property type="entry name" value="MALTODEXTRIN GLUCOSIDASE"/>
    <property type="match status" value="1"/>
</dbReference>
<comment type="caution">
    <text evidence="5">The sequence shown here is derived from an EMBL/GenBank/DDBJ whole genome shotgun (WGS) entry which is preliminary data.</text>
</comment>
<dbReference type="Gene3D" id="2.60.40.10">
    <property type="entry name" value="Immunoglobulins"/>
    <property type="match status" value="1"/>
</dbReference>
<dbReference type="InterPro" id="IPR013783">
    <property type="entry name" value="Ig-like_fold"/>
</dbReference>
<dbReference type="EMBL" id="QGDO01000005">
    <property type="protein sequence ID" value="PWJ39955.1"/>
    <property type="molecule type" value="Genomic_DNA"/>
</dbReference>
<dbReference type="Pfam" id="PF00128">
    <property type="entry name" value="Alpha-amylase"/>
    <property type="match status" value="1"/>
</dbReference>
<name>A0A315Z7Q2_SEDFL</name>
<sequence>MKNSLILLLSFFFMGHMASAAKYQIDHLEPSTWWVGMKNPKLQLLVHGENISELRPEIKYDGVTLDQVSLVENPNYMFIDLTIAESAKAGKFEIVFTKSGKKALSYTYELLDRAKDSADRIGFNNTDVMYLITPDRFANGDPSNDSVDGMADKYNREDDYGRHGGDIQGMIDHLDYIEDMGYTALWVNPMIENDMPSSSYHGYAITDFYQVDARFGSNEDYKKLADACDERGIKLIMDMIMNHCGSEHWWMKDLPTSDWLNFQDGFKPTNHKRSVTQDPYASKADTKLHFDGWFVETMPDMNQRNPFMATYLIQNTIWWVEYAGLEGIRMDTYPYPDQHFMADWTEAVMTEYPEFNIVGEEWTTNPALVAYWQRDKKNANGYTSELPSLMDFPIQDALAKSLNSDHTQWGQGFNLLYEMQANDFLYADPYNLVVFPDNHDMDRIYTQLEEDYTKYKLAIAYMLTTRGIPQIYYGTEILMSHMGTSSHGALRADFPGGWEGDKVNAFTGEGLDAKAKEAQDFNKKLTNWRKTATAIHDGKLTHFAPAGMDGGSYVYFRYDDNQKVMVVLNMGEDKELYLADYAEVLDGETKGTDVISGKEFDLTAGTFTAPAGEALVLELK</sequence>
<dbReference type="InterPro" id="IPR014756">
    <property type="entry name" value="Ig_E-set"/>
</dbReference>
<dbReference type="Pfam" id="PF10438">
    <property type="entry name" value="Cyc-maltodext_C"/>
    <property type="match status" value="1"/>
</dbReference>
<evidence type="ECO:0000313" key="5">
    <source>
        <dbReference type="EMBL" id="PWJ39955.1"/>
    </source>
</evidence>
<dbReference type="InterPro" id="IPR019492">
    <property type="entry name" value="Cyclo-malto-dextrinase_C"/>
</dbReference>
<dbReference type="Gene3D" id="2.60.40.1180">
    <property type="entry name" value="Golgi alpha-mannosidase II"/>
    <property type="match status" value="1"/>
</dbReference>
<dbReference type="AlphaFoldDB" id="A0A315Z7Q2"/>
<reference evidence="5 6" key="1">
    <citation type="submission" date="2018-03" db="EMBL/GenBank/DDBJ databases">
        <title>Genomic Encyclopedia of Archaeal and Bacterial Type Strains, Phase II (KMG-II): from individual species to whole genera.</title>
        <authorList>
            <person name="Goeker M."/>
        </authorList>
    </citation>
    <scope>NUCLEOTIDE SEQUENCE [LARGE SCALE GENOMIC DNA]</scope>
    <source>
        <strain evidence="5 6">DSM 28229</strain>
    </source>
</reference>
<dbReference type="SUPFAM" id="SSF51011">
    <property type="entry name" value="Glycosyl hydrolase domain"/>
    <property type="match status" value="1"/>
</dbReference>
<evidence type="ECO:0000256" key="3">
    <source>
        <dbReference type="SAM" id="SignalP"/>
    </source>
</evidence>
<dbReference type="Pfam" id="PF09087">
    <property type="entry name" value="Cyc-maltodext_N"/>
    <property type="match status" value="1"/>
</dbReference>
<keyword evidence="3" id="KW-0732">Signal</keyword>
<keyword evidence="6" id="KW-1185">Reference proteome</keyword>
<proteinExistence type="predicted"/>
<dbReference type="InterPro" id="IPR013780">
    <property type="entry name" value="Glyco_hydro_b"/>
</dbReference>
<dbReference type="InterPro" id="IPR006047">
    <property type="entry name" value="GH13_cat_dom"/>
</dbReference>
<keyword evidence="1" id="KW-0378">Hydrolase</keyword>
<dbReference type="Proteomes" id="UP000245535">
    <property type="component" value="Unassembled WGS sequence"/>
</dbReference>
<dbReference type="SMART" id="SM00642">
    <property type="entry name" value="Aamy"/>
    <property type="match status" value="1"/>
</dbReference>
<dbReference type="RefSeq" id="WP_211323871.1">
    <property type="nucleotide sequence ID" value="NZ_QGDO01000005.1"/>
</dbReference>
<protein>
    <submittedName>
        <fullName evidence="5">Glycosidase</fullName>
    </submittedName>
</protein>
<organism evidence="5 6">
    <name type="scientific">Sediminitomix flava</name>
    <dbReference type="NCBI Taxonomy" id="379075"/>
    <lineage>
        <taxon>Bacteria</taxon>
        <taxon>Pseudomonadati</taxon>
        <taxon>Bacteroidota</taxon>
        <taxon>Cytophagia</taxon>
        <taxon>Cytophagales</taxon>
        <taxon>Flammeovirgaceae</taxon>
        <taxon>Sediminitomix</taxon>
    </lineage>
</organism>
<feature type="signal peptide" evidence="3">
    <location>
        <begin position="1"/>
        <end position="20"/>
    </location>
</feature>
<gene>
    <name evidence="5" type="ORF">BC781_10518</name>
</gene>
<evidence type="ECO:0000256" key="1">
    <source>
        <dbReference type="ARBA" id="ARBA00022801"/>
    </source>
</evidence>
<dbReference type="InterPro" id="IPR017853">
    <property type="entry name" value="GH"/>
</dbReference>
<dbReference type="SUPFAM" id="SSF51445">
    <property type="entry name" value="(Trans)glycosidases"/>
    <property type="match status" value="1"/>
</dbReference>
<dbReference type="CDD" id="cd11340">
    <property type="entry name" value="AmyAc_bac_CMD_like_3"/>
    <property type="match status" value="1"/>
</dbReference>
<dbReference type="GO" id="GO:0005975">
    <property type="term" value="P:carbohydrate metabolic process"/>
    <property type="evidence" value="ECO:0007669"/>
    <property type="project" value="InterPro"/>
</dbReference>
<dbReference type="InterPro" id="IPR015171">
    <property type="entry name" value="Cyc-maltodext_N"/>
</dbReference>
<evidence type="ECO:0000256" key="2">
    <source>
        <dbReference type="ARBA" id="ARBA00023295"/>
    </source>
</evidence>
<feature type="domain" description="Glycosyl hydrolase family 13 catalytic" evidence="4">
    <location>
        <begin position="131"/>
        <end position="529"/>
    </location>
</feature>
<evidence type="ECO:0000259" key="4">
    <source>
        <dbReference type="SMART" id="SM00642"/>
    </source>
</evidence>